<evidence type="ECO:0000313" key="11">
    <source>
        <dbReference type="EMBL" id="KAK3222567.1"/>
    </source>
</evidence>
<evidence type="ECO:0000256" key="3">
    <source>
        <dbReference type="ARBA" id="ARBA00022692"/>
    </source>
</evidence>
<evidence type="ECO:0000256" key="4">
    <source>
        <dbReference type="ARBA" id="ARBA00022729"/>
    </source>
</evidence>
<dbReference type="PANTHER" id="PTHR22050">
    <property type="entry name" value="RW1 PROTEIN HOMOLOG"/>
    <property type="match status" value="1"/>
</dbReference>
<evidence type="ECO:0000259" key="9">
    <source>
        <dbReference type="Pfam" id="PF24474"/>
    </source>
</evidence>
<protein>
    <recommendedName>
        <fullName evidence="13">Transmembrane protein 131-like N-terminal domain-containing protein</fullName>
    </recommendedName>
</protein>
<dbReference type="Pfam" id="PF24474">
    <property type="entry name" value="DUF7579"/>
    <property type="match status" value="1"/>
</dbReference>
<evidence type="ECO:0000313" key="12">
    <source>
        <dbReference type="Proteomes" id="UP001281410"/>
    </source>
</evidence>
<feature type="transmembrane region" description="Helical" evidence="7">
    <location>
        <begin position="944"/>
        <end position="966"/>
    </location>
</feature>
<evidence type="ECO:0000256" key="1">
    <source>
        <dbReference type="ARBA" id="ARBA00004479"/>
    </source>
</evidence>
<evidence type="ECO:0000256" key="6">
    <source>
        <dbReference type="ARBA" id="ARBA00023136"/>
    </source>
</evidence>
<feature type="domain" description="Transmembrane protein 131-like N-terminal" evidence="8">
    <location>
        <begin position="233"/>
        <end position="315"/>
    </location>
</feature>
<keyword evidence="5 7" id="KW-1133">Transmembrane helix</keyword>
<feature type="domain" description="TMEM131L fifth Ig-like" evidence="10">
    <location>
        <begin position="849"/>
        <end position="914"/>
    </location>
</feature>
<dbReference type="InterPro" id="IPR056001">
    <property type="entry name" value="DUF7579"/>
</dbReference>
<keyword evidence="12" id="KW-1185">Reference proteome</keyword>
<dbReference type="PANTHER" id="PTHR22050:SF0">
    <property type="entry name" value="TRANSMEMBRANE PROTEIN 131 HOMOLOG"/>
    <property type="match status" value="1"/>
</dbReference>
<keyword evidence="6 7" id="KW-0472">Membrane</keyword>
<proteinExistence type="inferred from homology"/>
<evidence type="ECO:0000256" key="2">
    <source>
        <dbReference type="ARBA" id="ARBA00006682"/>
    </source>
</evidence>
<reference evidence="11" key="1">
    <citation type="journal article" date="2023" name="Plant J.">
        <title>Genome sequences and population genomics provide insights into the demographic history, inbreeding, and mutation load of two 'living fossil' tree species of Dipteronia.</title>
        <authorList>
            <person name="Feng Y."/>
            <person name="Comes H.P."/>
            <person name="Chen J."/>
            <person name="Zhu S."/>
            <person name="Lu R."/>
            <person name="Zhang X."/>
            <person name="Li P."/>
            <person name="Qiu J."/>
            <person name="Olsen K.M."/>
            <person name="Qiu Y."/>
        </authorList>
    </citation>
    <scope>NUCLEOTIDE SEQUENCE</scope>
    <source>
        <strain evidence="11">NBL</strain>
    </source>
</reference>
<comment type="caution">
    <text evidence="11">The sequence shown here is derived from an EMBL/GenBank/DDBJ whole genome shotgun (WGS) entry which is preliminary data.</text>
</comment>
<evidence type="ECO:0008006" key="13">
    <source>
        <dbReference type="Google" id="ProtNLM"/>
    </source>
</evidence>
<accession>A0AAE0AS50</accession>
<dbReference type="InterPro" id="IPR022113">
    <property type="entry name" value="TMEM131L_N"/>
</dbReference>
<name>A0AAE0AS50_9ROSI</name>
<dbReference type="Pfam" id="PF12371">
    <property type="entry name" value="TMEM131_like_N"/>
    <property type="match status" value="1"/>
</dbReference>
<organism evidence="11 12">
    <name type="scientific">Dipteronia sinensis</name>
    <dbReference type="NCBI Taxonomy" id="43782"/>
    <lineage>
        <taxon>Eukaryota</taxon>
        <taxon>Viridiplantae</taxon>
        <taxon>Streptophyta</taxon>
        <taxon>Embryophyta</taxon>
        <taxon>Tracheophyta</taxon>
        <taxon>Spermatophyta</taxon>
        <taxon>Magnoliopsida</taxon>
        <taxon>eudicotyledons</taxon>
        <taxon>Gunneridae</taxon>
        <taxon>Pentapetalae</taxon>
        <taxon>rosids</taxon>
        <taxon>malvids</taxon>
        <taxon>Sapindales</taxon>
        <taxon>Sapindaceae</taxon>
        <taxon>Hippocastanoideae</taxon>
        <taxon>Acereae</taxon>
        <taxon>Dipteronia</taxon>
    </lineage>
</organism>
<comment type="similarity">
    <text evidence="2">Belongs to the TMEM131 family.</text>
</comment>
<feature type="transmembrane region" description="Helical" evidence="7">
    <location>
        <begin position="909"/>
        <end position="932"/>
    </location>
</feature>
<sequence>MESQTLTITAPQLLSIFFHRGWSHSTKTFHFILVLFCTFFCLATFGSSSIHGMQKSAVYDACRSYEDNQWAGFHDIIGGDSNAGYITRNSMNDLNVERVCTNSNLFCFPSTLSGFSPKEHELNRDALEVSGMASDGPLPVESMQASRWASNKTWASDYGMFELLNGRTISCSINSKESIHKLSSIQTDSGNQNDFSSRRGTLTSQKSANVRLNKNSEMSKPGCLDVSSSPNVAIIPPVLDWGQKYLFSPSVAFLTVANSCNDSILHVYEPFSTNKQFYPCNFSDIFLGPGEVAPICFVFLPRWLGLSTSRLILQTNTGGFLVSAKGFAVESPYKIQPLMNLDVSPSGRLSKNFSLFNPFDETLQVEEVTAWISVLGNTTHHTEAACSVENFENSNEFRLLSVNDWLVVKNGEVGFPLTAMRPYRNWEISPQSSETIMEIDFSLGLKGKFFGAFCIQLLRSSHNKSDTVMIPLEVDVNGKAAYDDLTGPVSVSIESLVSCDSGGTFVAISLRNEAPYMLKLVKITDAKLFQIKYMEGLLLFPGTVTQVAVVTCSQFPVESHDSHPEVSNINKNCKILILTNDSISPLIEIPCQDIINVCLRHQKDSSIGYEHESEHVEYGNTRKGSFGGRMQSPSEIKALETAEADELVLGNWKSQGATSGMSVLDDHEILFPVVQIGTHRSKWITVRNPSQQPVVMQLILNSGEIIDECRGNDDFVQPPSCGSMVHSKSARPTRYGFSVAESALTEAYVHPYGRASFGPIFFHPSNRCSWRSSALIRNNLSGVEWLSLRGFGGSLSLVLLEGSEPVETVEFNLNLPVPHNITPPDMLFHMEETTSICSQSLSKELYAKNTGDLPLEVKSIEVSGTECRLDGFMVHTCTGFSLEPGESTKLLISYQTDFSSAMVRRDLELALATGIFVIPMKASLPVFMLNLCKKSVFWMRLKKFSLAVLLIASLMFLAFCCLYLQMTALGSQDFLYKSEKSSITELRSGGKSPRVQRNQRNTKFSVPAEMGCLLGSVGEDKTLQQTSISKYPDSQNGVPEQEMTTQEEISTLENHKHTFSDAKKDGALCSLPSKSIVVENSDIVGASQTCNLTVRTGKEKGKRRRKRKGAGAVLTGLLDVSSSQSGNSTPSSPLSPVIFVAPNRAWSLSPEVDQPNESRYPFTRRADQHCEKGRVPEPPPEAKVLEPQLPVKCHSNNWYLSTPEKPSAPRKTASKPVLLPSATFPSAGRTAPSMLCSSPSLASTSKIAPHARAPGSKIYNLKIVGGDQAGVRDEYTYDIWGDHFSGLRLIGKTKDVTSLNFNAAENNSDSFFVRGPQTLVTNSLSASMCASDLQRQRHFEK</sequence>
<evidence type="ECO:0000259" key="8">
    <source>
        <dbReference type="Pfam" id="PF12371"/>
    </source>
</evidence>
<dbReference type="Pfam" id="PF24501">
    <property type="entry name" value="Ig_TMEM131L_5"/>
    <property type="match status" value="1"/>
</dbReference>
<evidence type="ECO:0000259" key="10">
    <source>
        <dbReference type="Pfam" id="PF24501"/>
    </source>
</evidence>
<evidence type="ECO:0000256" key="7">
    <source>
        <dbReference type="SAM" id="Phobius"/>
    </source>
</evidence>
<feature type="transmembrane region" description="Helical" evidence="7">
    <location>
        <begin position="28"/>
        <end position="46"/>
    </location>
</feature>
<evidence type="ECO:0000256" key="5">
    <source>
        <dbReference type="ARBA" id="ARBA00022989"/>
    </source>
</evidence>
<dbReference type="Proteomes" id="UP001281410">
    <property type="component" value="Unassembled WGS sequence"/>
</dbReference>
<dbReference type="GO" id="GO:0016020">
    <property type="term" value="C:membrane"/>
    <property type="evidence" value="ECO:0007669"/>
    <property type="project" value="UniProtKB-SubCell"/>
</dbReference>
<comment type="subcellular location">
    <subcellularLocation>
        <location evidence="1">Membrane</location>
        <topology evidence="1">Single-pass type I membrane protein</topology>
    </subcellularLocation>
</comment>
<keyword evidence="4" id="KW-0732">Signal</keyword>
<dbReference type="InterPro" id="IPR039877">
    <property type="entry name" value="TMEM131-like"/>
</dbReference>
<dbReference type="EMBL" id="JANJYJ010000003">
    <property type="protein sequence ID" value="KAK3222567.1"/>
    <property type="molecule type" value="Genomic_DNA"/>
</dbReference>
<feature type="domain" description="DUF7579" evidence="9">
    <location>
        <begin position="488"/>
        <end position="603"/>
    </location>
</feature>
<keyword evidence="3 7" id="KW-0812">Transmembrane</keyword>
<gene>
    <name evidence="11" type="ORF">Dsin_009592</name>
</gene>
<dbReference type="InterPro" id="IPR055437">
    <property type="entry name" value="TMEM131L_Ig_5"/>
</dbReference>